<keyword evidence="3" id="KW-0560">Oxidoreductase</keyword>
<keyword evidence="5" id="KW-1185">Reference proteome</keyword>
<evidence type="ECO:0000313" key="4">
    <source>
        <dbReference type="EMBL" id="TKA68892.1"/>
    </source>
</evidence>
<evidence type="ECO:0000256" key="1">
    <source>
        <dbReference type="ARBA" id="ARBA00006484"/>
    </source>
</evidence>
<dbReference type="SUPFAM" id="SSF51735">
    <property type="entry name" value="NAD(P)-binding Rossmann-fold domains"/>
    <property type="match status" value="1"/>
</dbReference>
<dbReference type="STRING" id="329884.A0A4U0WYI8"/>
<dbReference type="AlphaFoldDB" id="A0A4U0WYI8"/>
<proteinExistence type="inferred from homology"/>
<dbReference type="Gene3D" id="3.40.50.720">
    <property type="entry name" value="NAD(P)-binding Rossmann-like Domain"/>
    <property type="match status" value="1"/>
</dbReference>
<sequence>MTQYGPVPDFPVKDKIVVITGGGSGIGFALVKLCHSQGARVLVGDLKLTGEADEYISQTSDHNIAFAECDVSSWKSLHDLITASVNNFGDVPDVYVPCAGVFEPRWSNFWDDTDEESYKLFRINIDHPVKFSRLALRALAGAEKQGVVCLVGSTAGIRANYFASLYSASKFAVVGFAKSMGQADPEEGVKIVCILPGMVQSPLWTVRDDKVAEQCKYEDRPGLQPVDIAEVMLKMIERKEYDGGTCVLKTPYEERVEEVGYLKGLSKEADEYDPSPRPEPDISRIKGVLAAERGKEWT</sequence>
<name>A0A4U0WYI8_9PEZI</name>
<accession>A0A4U0WYI8</accession>
<gene>
    <name evidence="4" type="ORF">B0A55_08396</name>
</gene>
<dbReference type="InterPro" id="IPR002347">
    <property type="entry name" value="SDR_fam"/>
</dbReference>
<evidence type="ECO:0000313" key="5">
    <source>
        <dbReference type="Proteomes" id="UP000309340"/>
    </source>
</evidence>
<evidence type="ECO:0000256" key="2">
    <source>
        <dbReference type="ARBA" id="ARBA00022857"/>
    </source>
</evidence>
<dbReference type="Pfam" id="PF00106">
    <property type="entry name" value="adh_short"/>
    <property type="match status" value="1"/>
</dbReference>
<organism evidence="4 5">
    <name type="scientific">Friedmanniomyces simplex</name>
    <dbReference type="NCBI Taxonomy" id="329884"/>
    <lineage>
        <taxon>Eukaryota</taxon>
        <taxon>Fungi</taxon>
        <taxon>Dikarya</taxon>
        <taxon>Ascomycota</taxon>
        <taxon>Pezizomycotina</taxon>
        <taxon>Dothideomycetes</taxon>
        <taxon>Dothideomycetidae</taxon>
        <taxon>Mycosphaerellales</taxon>
        <taxon>Teratosphaeriaceae</taxon>
        <taxon>Friedmanniomyces</taxon>
    </lineage>
</organism>
<keyword evidence="2" id="KW-0521">NADP</keyword>
<dbReference type="PANTHER" id="PTHR44229">
    <property type="entry name" value="15-HYDROXYPROSTAGLANDIN DEHYDROGENASE [NAD(+)]"/>
    <property type="match status" value="1"/>
</dbReference>
<comment type="similarity">
    <text evidence="1">Belongs to the short-chain dehydrogenases/reductases (SDR) family.</text>
</comment>
<dbReference type="PRINTS" id="PR00081">
    <property type="entry name" value="GDHRDH"/>
</dbReference>
<dbReference type="GO" id="GO:0016616">
    <property type="term" value="F:oxidoreductase activity, acting on the CH-OH group of donors, NAD or NADP as acceptor"/>
    <property type="evidence" value="ECO:0007669"/>
    <property type="project" value="TreeGrafter"/>
</dbReference>
<dbReference type="InterPro" id="IPR020904">
    <property type="entry name" value="Sc_DH/Rdtase_CS"/>
</dbReference>
<evidence type="ECO:0000256" key="3">
    <source>
        <dbReference type="ARBA" id="ARBA00023002"/>
    </source>
</evidence>
<reference evidence="4 5" key="1">
    <citation type="submission" date="2017-03" db="EMBL/GenBank/DDBJ databases">
        <title>Genomes of endolithic fungi from Antarctica.</title>
        <authorList>
            <person name="Coleine C."/>
            <person name="Masonjones S."/>
            <person name="Stajich J.E."/>
        </authorList>
    </citation>
    <scope>NUCLEOTIDE SEQUENCE [LARGE SCALE GENOMIC DNA]</scope>
    <source>
        <strain evidence="4 5">CCFEE 5184</strain>
    </source>
</reference>
<protein>
    <submittedName>
        <fullName evidence="4">Uncharacterized protein</fullName>
    </submittedName>
</protein>
<dbReference type="Proteomes" id="UP000309340">
    <property type="component" value="Unassembled WGS sequence"/>
</dbReference>
<dbReference type="GO" id="GO:0005737">
    <property type="term" value="C:cytoplasm"/>
    <property type="evidence" value="ECO:0007669"/>
    <property type="project" value="TreeGrafter"/>
</dbReference>
<dbReference type="PROSITE" id="PS00061">
    <property type="entry name" value="ADH_SHORT"/>
    <property type="match status" value="1"/>
</dbReference>
<dbReference type="PANTHER" id="PTHR44229:SF4">
    <property type="entry name" value="15-HYDROXYPROSTAGLANDIN DEHYDROGENASE [NAD(+)]"/>
    <property type="match status" value="1"/>
</dbReference>
<dbReference type="EMBL" id="NAJQ01000481">
    <property type="protein sequence ID" value="TKA68892.1"/>
    <property type="molecule type" value="Genomic_DNA"/>
</dbReference>
<dbReference type="OrthoDB" id="5296at2759"/>
<dbReference type="InterPro" id="IPR036291">
    <property type="entry name" value="NAD(P)-bd_dom_sf"/>
</dbReference>
<comment type="caution">
    <text evidence="4">The sequence shown here is derived from an EMBL/GenBank/DDBJ whole genome shotgun (WGS) entry which is preliminary data.</text>
</comment>